<sequence length="150" mass="17511">MAEQISHKKSLRVNRLNKDRRLLLKEYYKLEEGTEPEPEPEINGETKEGQEQEQKSQQRIPSTVDTPEPTVVATPMEDKPVSSLTFKELIQIHNKLLSKETETNNTIKNTIYENYYDLIKVNDLLKEVRHAKSDEVAQLKQCVDLLRDEF</sequence>
<evidence type="ECO:0000256" key="1">
    <source>
        <dbReference type="SAM" id="MobiDB-lite"/>
    </source>
</evidence>
<reference key="2">
    <citation type="submission" date="2011-08" db="EMBL/GenBank/DDBJ databases">
        <title>Genome sequence of Naumovozyma castellii.</title>
        <authorList>
            <person name="Gordon J.L."/>
            <person name="Armisen D."/>
            <person name="Proux-Wera E."/>
            <person name="OhEigeartaigh S.S."/>
            <person name="Byrne K.P."/>
            <person name="Wolfe K.H."/>
        </authorList>
    </citation>
    <scope>NUCLEOTIDE SEQUENCE</scope>
    <source>
        <strain>Type strain:CBS 4309</strain>
    </source>
</reference>
<dbReference type="AlphaFoldDB" id="G0VAC2"/>
<dbReference type="OMA" id="MTEQISH"/>
<dbReference type="GO" id="GO:0000938">
    <property type="term" value="C:GARP complex"/>
    <property type="evidence" value="ECO:0007669"/>
    <property type="project" value="EnsemblFungi"/>
</dbReference>
<dbReference type="FunCoup" id="G0VAC2">
    <property type="interactions" value="42"/>
</dbReference>
<dbReference type="GO" id="GO:0042147">
    <property type="term" value="P:retrograde transport, endosome to Golgi"/>
    <property type="evidence" value="ECO:0007669"/>
    <property type="project" value="EnsemblFungi"/>
</dbReference>
<keyword evidence="3" id="KW-1185">Reference proteome</keyword>
<dbReference type="Pfam" id="PF08700">
    <property type="entry name" value="VPS51_Exo84_N"/>
    <property type="match status" value="1"/>
</dbReference>
<protein>
    <recommendedName>
        <fullName evidence="4">Vacuolar protein sorting-associated protein 51 homolog</fullName>
    </recommendedName>
</protein>
<dbReference type="GO" id="GO:0006623">
    <property type="term" value="P:protein targeting to vacuole"/>
    <property type="evidence" value="ECO:0007669"/>
    <property type="project" value="EnsemblFungi"/>
</dbReference>
<evidence type="ECO:0000313" key="2">
    <source>
        <dbReference type="EMBL" id="CCC68852.1"/>
    </source>
</evidence>
<dbReference type="GeneID" id="96902409"/>
<dbReference type="GO" id="GO:0016239">
    <property type="term" value="P:positive regulation of macroautophagy"/>
    <property type="evidence" value="ECO:0007669"/>
    <property type="project" value="EnsemblFungi"/>
</dbReference>
<dbReference type="GO" id="GO:0090156">
    <property type="term" value="P:intracellular sphingolipid homeostasis"/>
    <property type="evidence" value="ECO:0007669"/>
    <property type="project" value="EnsemblFungi"/>
</dbReference>
<dbReference type="GO" id="GO:0007118">
    <property type="term" value="P:budding cell apical bud growth"/>
    <property type="evidence" value="ECO:0007669"/>
    <property type="project" value="EnsemblFungi"/>
</dbReference>
<evidence type="ECO:0008006" key="4">
    <source>
        <dbReference type="Google" id="ProtNLM"/>
    </source>
</evidence>
<dbReference type="eggNOG" id="ENOG502S3JK">
    <property type="taxonomic scope" value="Eukaryota"/>
</dbReference>
<dbReference type="STRING" id="1064592.G0VAC2"/>
<dbReference type="GO" id="GO:0016050">
    <property type="term" value="P:vesicle organization"/>
    <property type="evidence" value="ECO:0007669"/>
    <property type="project" value="EnsemblFungi"/>
</dbReference>
<dbReference type="OrthoDB" id="203678at2759"/>
<organism evidence="2 3">
    <name type="scientific">Naumovozyma castellii</name>
    <name type="common">Yeast</name>
    <name type="synonym">Saccharomyces castellii</name>
    <dbReference type="NCBI Taxonomy" id="27288"/>
    <lineage>
        <taxon>Eukaryota</taxon>
        <taxon>Fungi</taxon>
        <taxon>Dikarya</taxon>
        <taxon>Ascomycota</taxon>
        <taxon>Saccharomycotina</taxon>
        <taxon>Saccharomycetes</taxon>
        <taxon>Saccharomycetales</taxon>
        <taxon>Saccharomycetaceae</taxon>
        <taxon>Naumovozyma</taxon>
    </lineage>
</organism>
<name>G0VAC2_NAUCA</name>
<dbReference type="GO" id="GO:0005829">
    <property type="term" value="C:cytosol"/>
    <property type="evidence" value="ECO:0007669"/>
    <property type="project" value="GOC"/>
</dbReference>
<feature type="compositionally biased region" description="Basic and acidic residues" evidence="1">
    <location>
        <begin position="44"/>
        <end position="56"/>
    </location>
</feature>
<evidence type="ECO:0000313" key="3">
    <source>
        <dbReference type="Proteomes" id="UP000001640"/>
    </source>
</evidence>
<dbReference type="Proteomes" id="UP000001640">
    <property type="component" value="Chromosome 2"/>
</dbReference>
<feature type="region of interest" description="Disordered" evidence="1">
    <location>
        <begin position="27"/>
        <end position="78"/>
    </location>
</feature>
<dbReference type="InParanoid" id="G0VAC2"/>
<accession>G0VAC2</accession>
<reference evidence="2 3" key="1">
    <citation type="journal article" date="2011" name="Proc. Natl. Acad. Sci. U.S.A.">
        <title>Evolutionary erosion of yeast sex chromosomes by mating-type switching accidents.</title>
        <authorList>
            <person name="Gordon J.L."/>
            <person name="Armisen D."/>
            <person name="Proux-Wera E."/>
            <person name="Oheigeartaigh S.S."/>
            <person name="Byrne K.P."/>
            <person name="Wolfe K.H."/>
        </authorList>
    </citation>
    <scope>NUCLEOTIDE SEQUENCE [LARGE SCALE GENOMIC DNA]</scope>
    <source>
        <strain evidence="3">ATCC 76901 / BCRC 22586 / CBS 4309 / NBRC 1992 / NRRL Y-12630</strain>
    </source>
</reference>
<dbReference type="RefSeq" id="XP_003675223.1">
    <property type="nucleotide sequence ID" value="XM_003675175.1"/>
</dbReference>
<dbReference type="EMBL" id="HE576753">
    <property type="protein sequence ID" value="CCC68852.1"/>
    <property type="molecule type" value="Genomic_DNA"/>
</dbReference>
<dbReference type="KEGG" id="ncs:NCAS_0B07680"/>
<gene>
    <name evidence="2" type="primary">NCAS0B07680</name>
    <name evidence="2" type="ordered locus">NCAS_0B07680</name>
</gene>
<proteinExistence type="predicted"/>
<dbReference type="HOGENOM" id="CLU_141194_0_0_1"/>
<feature type="compositionally biased region" description="Acidic residues" evidence="1">
    <location>
        <begin position="33"/>
        <end position="42"/>
    </location>
</feature>